<sequence length="95" mass="10424">MFMRGTRYAVPAAITKVIHDARTVIADCHTDHRQHLQKGGNVMGRGTGPSILANRIAGRGSAHGATRAKVCTNRLFPRLFHPGKVWFKADGSFQK</sequence>
<protein>
    <submittedName>
        <fullName evidence="1">Uncharacterized protein</fullName>
    </submittedName>
</protein>
<reference evidence="1" key="1">
    <citation type="journal article" date="2022" name="bioRxiv">
        <title>Sequencing and chromosome-scale assembly of the giantPleurodeles waltlgenome.</title>
        <authorList>
            <person name="Brown T."/>
            <person name="Elewa A."/>
            <person name="Iarovenko S."/>
            <person name="Subramanian E."/>
            <person name="Araus A.J."/>
            <person name="Petzold A."/>
            <person name="Susuki M."/>
            <person name="Suzuki K.-i.T."/>
            <person name="Hayashi T."/>
            <person name="Toyoda A."/>
            <person name="Oliveira C."/>
            <person name="Osipova E."/>
            <person name="Leigh N.D."/>
            <person name="Simon A."/>
            <person name="Yun M.H."/>
        </authorList>
    </citation>
    <scope>NUCLEOTIDE SEQUENCE</scope>
    <source>
        <strain evidence="1">20211129_DDA</strain>
        <tissue evidence="1">Liver</tissue>
    </source>
</reference>
<gene>
    <name evidence="1" type="ORF">NDU88_002450</name>
</gene>
<name>A0AAV7TN52_PLEWA</name>
<accession>A0AAV7TN52</accession>
<dbReference type="EMBL" id="JANPWB010000006">
    <property type="protein sequence ID" value="KAJ1177188.1"/>
    <property type="molecule type" value="Genomic_DNA"/>
</dbReference>
<dbReference type="AlphaFoldDB" id="A0AAV7TN52"/>
<evidence type="ECO:0000313" key="1">
    <source>
        <dbReference type="EMBL" id="KAJ1177188.1"/>
    </source>
</evidence>
<organism evidence="1 2">
    <name type="scientific">Pleurodeles waltl</name>
    <name type="common">Iberian ribbed newt</name>
    <dbReference type="NCBI Taxonomy" id="8319"/>
    <lineage>
        <taxon>Eukaryota</taxon>
        <taxon>Metazoa</taxon>
        <taxon>Chordata</taxon>
        <taxon>Craniata</taxon>
        <taxon>Vertebrata</taxon>
        <taxon>Euteleostomi</taxon>
        <taxon>Amphibia</taxon>
        <taxon>Batrachia</taxon>
        <taxon>Caudata</taxon>
        <taxon>Salamandroidea</taxon>
        <taxon>Salamandridae</taxon>
        <taxon>Pleurodelinae</taxon>
        <taxon>Pleurodeles</taxon>
    </lineage>
</organism>
<proteinExistence type="predicted"/>
<keyword evidence="2" id="KW-1185">Reference proteome</keyword>
<dbReference type="Proteomes" id="UP001066276">
    <property type="component" value="Chromosome 3_2"/>
</dbReference>
<comment type="caution">
    <text evidence="1">The sequence shown here is derived from an EMBL/GenBank/DDBJ whole genome shotgun (WGS) entry which is preliminary data.</text>
</comment>
<evidence type="ECO:0000313" key="2">
    <source>
        <dbReference type="Proteomes" id="UP001066276"/>
    </source>
</evidence>